<evidence type="ECO:0000259" key="8">
    <source>
        <dbReference type="Pfam" id="PF00483"/>
    </source>
</evidence>
<gene>
    <name evidence="9" type="ORF">C8N38_10472</name>
</gene>
<dbReference type="NCBIfam" id="TIGR01662">
    <property type="entry name" value="HAD-SF-IIIA"/>
    <property type="match status" value="1"/>
</dbReference>
<dbReference type="Pfam" id="PF13242">
    <property type="entry name" value="Hydrolase_like"/>
    <property type="match status" value="1"/>
</dbReference>
<dbReference type="AlphaFoldDB" id="A0A8E3AR34"/>
<dbReference type="InterPro" id="IPR006543">
    <property type="entry name" value="Histidinol-phos"/>
</dbReference>
<dbReference type="Gene3D" id="3.90.550.10">
    <property type="entry name" value="Spore Coat Polysaccharide Biosynthesis Protein SpsA, Chain A"/>
    <property type="match status" value="1"/>
</dbReference>
<dbReference type="InterPro" id="IPR036412">
    <property type="entry name" value="HAD-like_sf"/>
</dbReference>
<comment type="caution">
    <text evidence="9">The sequence shown here is derived from an EMBL/GenBank/DDBJ whole genome shotgun (WGS) entry which is preliminary data.</text>
</comment>
<proteinExistence type="inferred from homology"/>
<name>A0A8E3AR34_9RHOB</name>
<dbReference type="NCBIfam" id="TIGR01656">
    <property type="entry name" value="Histidinol-ppas"/>
    <property type="match status" value="1"/>
</dbReference>
<evidence type="ECO:0000313" key="10">
    <source>
        <dbReference type="Proteomes" id="UP000244037"/>
    </source>
</evidence>
<dbReference type="InterPro" id="IPR023214">
    <property type="entry name" value="HAD_sf"/>
</dbReference>
<dbReference type="InterPro" id="IPR004446">
    <property type="entry name" value="Heptose_bisP_phosphatase"/>
</dbReference>
<dbReference type="EMBL" id="QAYC01000004">
    <property type="protein sequence ID" value="PTW50438.1"/>
    <property type="molecule type" value="Genomic_DNA"/>
</dbReference>
<evidence type="ECO:0000256" key="3">
    <source>
        <dbReference type="ARBA" id="ARBA00022490"/>
    </source>
</evidence>
<reference evidence="9 10" key="1">
    <citation type="submission" date="2018-04" db="EMBL/GenBank/DDBJ databases">
        <title>Genomic Encyclopedia of Archaeal and Bacterial Type Strains, Phase II (KMG-II): from individual species to whole genera.</title>
        <authorList>
            <person name="Goeker M."/>
        </authorList>
    </citation>
    <scope>NUCLEOTIDE SEQUENCE [LARGE SCALE GENOMIC DNA]</scope>
    <source>
        <strain evidence="9 10">DSM 19783</strain>
    </source>
</reference>
<dbReference type="PANTHER" id="PTHR42891">
    <property type="entry name" value="D-GLYCERO-BETA-D-MANNO-HEPTOSE-1,7-BISPHOSPHATE 7-PHOSPHATASE"/>
    <property type="match status" value="1"/>
</dbReference>
<dbReference type="GO" id="GO:0046872">
    <property type="term" value="F:metal ion binding"/>
    <property type="evidence" value="ECO:0007669"/>
    <property type="project" value="UniProtKB-KW"/>
</dbReference>
<evidence type="ECO:0000256" key="1">
    <source>
        <dbReference type="ARBA" id="ARBA00004496"/>
    </source>
</evidence>
<keyword evidence="4" id="KW-0479">Metal-binding</keyword>
<dbReference type="Pfam" id="PF00483">
    <property type="entry name" value="NTP_transferase"/>
    <property type="match status" value="1"/>
</dbReference>
<dbReference type="InterPro" id="IPR005835">
    <property type="entry name" value="NTP_transferase_dom"/>
</dbReference>
<evidence type="ECO:0000256" key="5">
    <source>
        <dbReference type="ARBA" id="ARBA00022801"/>
    </source>
</evidence>
<evidence type="ECO:0000256" key="7">
    <source>
        <dbReference type="ARBA" id="ARBA00031828"/>
    </source>
</evidence>
<keyword evidence="5" id="KW-0378">Hydrolase</keyword>
<comment type="similarity">
    <text evidence="2">Belongs to the GmhB family.</text>
</comment>
<dbReference type="InterPro" id="IPR029044">
    <property type="entry name" value="Nucleotide-diphossugar_trans"/>
</dbReference>
<evidence type="ECO:0000313" key="9">
    <source>
        <dbReference type="EMBL" id="PTW50438.1"/>
    </source>
</evidence>
<dbReference type="GO" id="GO:0005975">
    <property type="term" value="P:carbohydrate metabolic process"/>
    <property type="evidence" value="ECO:0007669"/>
    <property type="project" value="InterPro"/>
</dbReference>
<organism evidence="9 10">
    <name type="scientific">Rhodovulum kholense</name>
    <dbReference type="NCBI Taxonomy" id="453584"/>
    <lineage>
        <taxon>Bacteria</taxon>
        <taxon>Pseudomonadati</taxon>
        <taxon>Pseudomonadota</taxon>
        <taxon>Alphaproteobacteria</taxon>
        <taxon>Rhodobacterales</taxon>
        <taxon>Paracoccaceae</taxon>
        <taxon>Rhodovulum</taxon>
    </lineage>
</organism>
<keyword evidence="6" id="KW-0119">Carbohydrate metabolism</keyword>
<keyword evidence="3" id="KW-0963">Cytoplasm</keyword>
<dbReference type="SUPFAM" id="SSF56784">
    <property type="entry name" value="HAD-like"/>
    <property type="match status" value="1"/>
</dbReference>
<dbReference type="GO" id="GO:0005737">
    <property type="term" value="C:cytoplasm"/>
    <property type="evidence" value="ECO:0007669"/>
    <property type="project" value="UniProtKB-SubCell"/>
</dbReference>
<feature type="domain" description="Nucleotidyl transferase" evidence="8">
    <location>
        <begin position="24"/>
        <end position="248"/>
    </location>
</feature>
<dbReference type="CDD" id="cd07503">
    <property type="entry name" value="HAD_HisB-N"/>
    <property type="match status" value="1"/>
</dbReference>
<evidence type="ECO:0000256" key="4">
    <source>
        <dbReference type="ARBA" id="ARBA00022723"/>
    </source>
</evidence>
<keyword evidence="10" id="KW-1185">Reference proteome</keyword>
<dbReference type="GO" id="GO:0016791">
    <property type="term" value="F:phosphatase activity"/>
    <property type="evidence" value="ECO:0007669"/>
    <property type="project" value="InterPro"/>
</dbReference>
<dbReference type="RefSeq" id="WP_215731107.1">
    <property type="nucleotide sequence ID" value="NZ_QAYC01000004.1"/>
</dbReference>
<evidence type="ECO:0000256" key="6">
    <source>
        <dbReference type="ARBA" id="ARBA00023277"/>
    </source>
</evidence>
<dbReference type="SUPFAM" id="SSF53448">
    <property type="entry name" value="Nucleotide-diphospho-sugar transferases"/>
    <property type="match status" value="1"/>
</dbReference>
<dbReference type="Gene3D" id="3.40.50.1000">
    <property type="entry name" value="HAD superfamily/HAD-like"/>
    <property type="match status" value="1"/>
</dbReference>
<evidence type="ECO:0000256" key="2">
    <source>
        <dbReference type="ARBA" id="ARBA00005628"/>
    </source>
</evidence>
<comment type="subcellular location">
    <subcellularLocation>
        <location evidence="1">Cytoplasm</location>
    </subcellularLocation>
</comment>
<sequence>MSALTLSGPEAATARAKPLLPRQAVILCGGLGTRLGPLTARCPKPLLPVGGAPFLSVLIGELARQGIERILLLAAFEADQIEAFARDLPATLPRPVGIEVAREARPAGTSGALWQARDRLDERFLLLNGDSWFDILLADVAAAQLARPELLGALALRRVPDGGRFGTVRVAGGLLTAFEPRGAETGPALINGGVYCLSRGIVPHLVEDGSLEAEVLPRLAAEGRLAGVERAGFFLDIGVPEDFGAAQDLVPAQRRRPAIVFDRDGVLNLDHGHVGHPDRLEWTEGAIAAVRRVNEAGWYAFVATNQAGIAKGYYTEADYLALRAHMARDLAAAGAHIDDERYCPTHPEAVHPELRQVSDRRKPGPGMLLELKDRWPIDWAQSVMIGDKPSDIEAARAAGLEAVLFQGGDLDALVQRLLRERRGVP</sequence>
<dbReference type="PANTHER" id="PTHR42891:SF1">
    <property type="entry name" value="D-GLYCERO-BETA-D-MANNO-HEPTOSE-1,7-BISPHOSPHATE 7-PHOSPHATASE"/>
    <property type="match status" value="1"/>
</dbReference>
<dbReference type="Proteomes" id="UP000244037">
    <property type="component" value="Unassembled WGS sequence"/>
</dbReference>
<dbReference type="InterPro" id="IPR006549">
    <property type="entry name" value="HAD-SF_hydro_IIIA"/>
</dbReference>
<accession>A0A8E3AR34</accession>
<protein>
    <recommendedName>
        <fullName evidence="7">D,D-heptose 1,7-bisphosphate phosphatase</fullName>
    </recommendedName>
</protein>